<dbReference type="AlphaFoldDB" id="A0AA96YAV5"/>
<dbReference type="PANTHER" id="PTHR39336:SF1">
    <property type="entry name" value="PYRIDOXAMINE PHOSPHATE OXIDASE FAMILY PROTEIN (AFU_ORTHOLOGUE AFUA_6G11440)"/>
    <property type="match status" value="1"/>
</dbReference>
<dbReference type="KEGG" id="tog:HNI00_19090"/>
<organism evidence="2">
    <name type="scientific">Thermoleptolyngbya oregonensis NK1-22</name>
    <dbReference type="NCBI Taxonomy" id="2547457"/>
    <lineage>
        <taxon>Bacteria</taxon>
        <taxon>Bacillati</taxon>
        <taxon>Cyanobacteriota</taxon>
        <taxon>Cyanophyceae</taxon>
        <taxon>Oculatellales</taxon>
        <taxon>Oculatellaceae</taxon>
        <taxon>Thermoleptolyngbya</taxon>
    </lineage>
</organism>
<feature type="domain" description="Pyridoxamine 5'-phosphate oxidase N-terminal" evidence="1">
    <location>
        <begin position="8"/>
        <end position="133"/>
    </location>
</feature>
<dbReference type="Pfam" id="PF01243">
    <property type="entry name" value="PNPOx_N"/>
    <property type="match status" value="1"/>
</dbReference>
<proteinExistence type="predicted"/>
<protein>
    <submittedName>
        <fullName evidence="2">Pyridoxamine 5'-phosphate oxidase family protein</fullName>
    </submittedName>
</protein>
<dbReference type="SUPFAM" id="SSF50475">
    <property type="entry name" value="FMN-binding split barrel"/>
    <property type="match status" value="1"/>
</dbReference>
<dbReference type="EMBL" id="CP053540">
    <property type="protein sequence ID" value="WOB45018.1"/>
    <property type="molecule type" value="Genomic_DNA"/>
</dbReference>
<dbReference type="InterPro" id="IPR012349">
    <property type="entry name" value="Split_barrel_FMN-bd"/>
</dbReference>
<dbReference type="InterPro" id="IPR011576">
    <property type="entry name" value="Pyridox_Oxase_N"/>
</dbReference>
<accession>A0AA96YAV5</accession>
<gene>
    <name evidence="2" type="ORF">HNI00_19090</name>
</gene>
<dbReference type="PANTHER" id="PTHR39336">
    <property type="entry name" value="PYRIDOXAMINE PHOSPHATE OXIDASE FAMILY PROTEIN (AFU_ORTHOLOGUE AFUA_6G11440)"/>
    <property type="match status" value="1"/>
</dbReference>
<sequence length="185" mass="20360">MAQQYDSLTPKLQDFIAQQQIFFVATAPLSAEGHVNLSPKGLDSFRILSPHRVAYLDLTGSGNETSAHVQENGRITLMFCAFQGPPLILRIYGQGTTVLPQSPEWDTLYPLFPPLSGARQILHVEVAKVQTSCGMGVPRFGYEGQRNELVDWASQKGEDGLNSYRQTKNRVSLDGLVTPLGAVDR</sequence>
<evidence type="ECO:0000259" key="1">
    <source>
        <dbReference type="Pfam" id="PF01243"/>
    </source>
</evidence>
<name>A0AA96YAV5_9CYAN</name>
<dbReference type="RefSeq" id="WP_316788520.1">
    <property type="nucleotide sequence ID" value="NZ_CP053540.1"/>
</dbReference>
<evidence type="ECO:0000313" key="2">
    <source>
        <dbReference type="EMBL" id="WOB45018.1"/>
    </source>
</evidence>
<reference evidence="2" key="1">
    <citation type="submission" date="2020-05" db="EMBL/GenBank/DDBJ databases">
        <authorList>
            <person name="Zhu T."/>
            <person name="Keshari N."/>
            <person name="Lu X."/>
        </authorList>
    </citation>
    <scope>NUCLEOTIDE SEQUENCE</scope>
    <source>
        <strain evidence="2">NK1-22</strain>
    </source>
</reference>
<dbReference type="Gene3D" id="2.30.110.10">
    <property type="entry name" value="Electron Transport, Fmn-binding Protein, Chain A"/>
    <property type="match status" value="1"/>
</dbReference>